<dbReference type="Gramene" id="CDY34156">
    <property type="protein sequence ID" value="CDY34156"/>
    <property type="gene ID" value="GSBRNA2T00056132001"/>
</dbReference>
<proteinExistence type="predicted"/>
<keyword evidence="4" id="KW-1185">Reference proteome</keyword>
<sequence>MRDQVIMARVYSGLAKLKNKTDLLQELQTRIKDSQRVLGESTTDSDLPRSAHDKLRDMGQVLAKAKMQLYGCKLVTGKLRAMLQTADEQVRSLKKQSTFLAQCAHKTMPASS</sequence>
<protein>
    <submittedName>
        <fullName evidence="1">(rape) hypothetical protein</fullName>
    </submittedName>
    <submittedName>
        <fullName evidence="2">BnaA02g28840D protein</fullName>
    </submittedName>
    <submittedName>
        <fullName evidence="3">BnaUnng05030D protein</fullName>
    </submittedName>
</protein>
<evidence type="ECO:0000313" key="1">
    <source>
        <dbReference type="EMBL" id="CAF2143604.1"/>
    </source>
</evidence>
<dbReference type="PANTHER" id="PTHR32116">
    <property type="entry name" value="GALACTURONOSYLTRANSFERASE 4-RELATED"/>
    <property type="match status" value="1"/>
</dbReference>
<evidence type="ECO:0000313" key="3">
    <source>
        <dbReference type="EMBL" id="CDY72342.1"/>
    </source>
</evidence>
<gene>
    <name evidence="3" type="primary">BnaUnng05030D</name>
    <name evidence="2" type="synonym">BnaA02g28840D</name>
    <name evidence="1" type="ORF">DARMORV10_A02P35350.1</name>
    <name evidence="3" type="ORF">GSBRNA2T00027832001</name>
    <name evidence="2" type="ORF">GSBRNA2T00056132001</name>
</gene>
<dbReference type="EMBL" id="LK032330">
    <property type="protein sequence ID" value="CDY34156.1"/>
    <property type="molecule type" value="Genomic_DNA"/>
</dbReference>
<dbReference type="STRING" id="3708.A0A078K380"/>
<accession>A0A078K380</accession>
<reference evidence="1" key="3">
    <citation type="submission" date="2021-01" db="EMBL/GenBank/DDBJ databases">
        <authorList>
            <consortium name="Genoscope - CEA"/>
            <person name="William W."/>
        </authorList>
    </citation>
    <scope>NUCLEOTIDE SEQUENCE</scope>
</reference>
<dbReference type="InterPro" id="IPR029993">
    <property type="entry name" value="GAUT"/>
</dbReference>
<name>A0A078K380_BRANA</name>
<dbReference type="PANTHER" id="PTHR32116:SF4">
    <property type="entry name" value="POLYGALACTURONATE 4-ALPHA-GALACTURONOSYLTRANSFERASE"/>
    <property type="match status" value="1"/>
</dbReference>
<reference evidence="3" key="2">
    <citation type="submission" date="2014-06" db="EMBL/GenBank/DDBJ databases">
        <authorList>
            <person name="Genoscope - CEA"/>
        </authorList>
    </citation>
    <scope>NUCLEOTIDE SEQUENCE</scope>
</reference>
<evidence type="ECO:0000313" key="4">
    <source>
        <dbReference type="Proteomes" id="UP000028999"/>
    </source>
</evidence>
<dbReference type="GO" id="GO:0047262">
    <property type="term" value="F:polygalacturonate 4-alpha-galacturonosyltransferase activity"/>
    <property type="evidence" value="ECO:0007669"/>
    <property type="project" value="InterPro"/>
</dbReference>
<dbReference type="Proteomes" id="UP001295469">
    <property type="component" value="Chromosome A02"/>
</dbReference>
<dbReference type="EMBL" id="HG994356">
    <property type="protein sequence ID" value="CAF2143604.1"/>
    <property type="molecule type" value="Genomic_DNA"/>
</dbReference>
<reference evidence="3 4" key="1">
    <citation type="journal article" date="2014" name="Science">
        <title>Plant genetics. Early allopolyploid evolution in the post-Neolithic Brassica napus oilseed genome.</title>
        <authorList>
            <person name="Chalhoub B."/>
            <person name="Denoeud F."/>
            <person name="Liu S."/>
            <person name="Parkin I.A."/>
            <person name="Tang H."/>
            <person name="Wang X."/>
            <person name="Chiquet J."/>
            <person name="Belcram H."/>
            <person name="Tong C."/>
            <person name="Samans B."/>
            <person name="Correa M."/>
            <person name="Da Silva C."/>
            <person name="Just J."/>
            <person name="Falentin C."/>
            <person name="Koh C.S."/>
            <person name="Le Clainche I."/>
            <person name="Bernard M."/>
            <person name="Bento P."/>
            <person name="Noel B."/>
            <person name="Labadie K."/>
            <person name="Alberti A."/>
            <person name="Charles M."/>
            <person name="Arnaud D."/>
            <person name="Guo H."/>
            <person name="Daviaud C."/>
            <person name="Alamery S."/>
            <person name="Jabbari K."/>
            <person name="Zhao M."/>
            <person name="Edger P.P."/>
            <person name="Chelaifa H."/>
            <person name="Tack D."/>
            <person name="Lassalle G."/>
            <person name="Mestiri I."/>
            <person name="Schnel N."/>
            <person name="Le Paslier M.C."/>
            <person name="Fan G."/>
            <person name="Renault V."/>
            <person name="Bayer P.E."/>
            <person name="Golicz A.A."/>
            <person name="Manoli S."/>
            <person name="Lee T.H."/>
            <person name="Thi V.H."/>
            <person name="Chalabi S."/>
            <person name="Hu Q."/>
            <person name="Fan C."/>
            <person name="Tollenaere R."/>
            <person name="Lu Y."/>
            <person name="Battail C."/>
            <person name="Shen J."/>
            <person name="Sidebottom C.H."/>
            <person name="Wang X."/>
            <person name="Canaguier A."/>
            <person name="Chauveau A."/>
            <person name="Berard A."/>
            <person name="Deniot G."/>
            <person name="Guan M."/>
            <person name="Liu Z."/>
            <person name="Sun F."/>
            <person name="Lim Y.P."/>
            <person name="Lyons E."/>
            <person name="Town C.D."/>
            <person name="Bancroft I."/>
            <person name="Wang X."/>
            <person name="Meng J."/>
            <person name="Ma J."/>
            <person name="Pires J.C."/>
            <person name="King G.J."/>
            <person name="Brunel D."/>
            <person name="Delourme R."/>
            <person name="Renard M."/>
            <person name="Aury J.M."/>
            <person name="Adams K.L."/>
            <person name="Batley J."/>
            <person name="Snowdon R.J."/>
            <person name="Tost J."/>
            <person name="Edwards D."/>
            <person name="Zhou Y."/>
            <person name="Hua W."/>
            <person name="Sharpe A.G."/>
            <person name="Paterson A.H."/>
            <person name="Guan C."/>
            <person name="Wincker P."/>
        </authorList>
    </citation>
    <scope>NUCLEOTIDE SEQUENCE [LARGE SCALE GENOMIC DNA]</scope>
    <source>
        <strain evidence="4">cv. Darmor-bzh</strain>
    </source>
</reference>
<dbReference type="AlphaFoldDB" id="A0A078K380"/>
<dbReference type="Pfam" id="PF25557">
    <property type="entry name" value="GAUT_1"/>
    <property type="match status" value="1"/>
</dbReference>
<dbReference type="Gramene" id="CDY72342">
    <property type="protein sequence ID" value="CDY72342"/>
    <property type="gene ID" value="GSBRNA2T00027832001"/>
</dbReference>
<dbReference type="EMBL" id="LK050333">
    <property type="protein sequence ID" value="CDY72342.1"/>
    <property type="molecule type" value="Genomic_DNA"/>
</dbReference>
<dbReference type="Proteomes" id="UP000028999">
    <property type="component" value="Unassembled WGS sequence"/>
</dbReference>
<dbReference type="SMR" id="A0A078K380"/>
<organism evidence="3">
    <name type="scientific">Brassica napus</name>
    <name type="common">Rape</name>
    <dbReference type="NCBI Taxonomy" id="3708"/>
    <lineage>
        <taxon>Eukaryota</taxon>
        <taxon>Viridiplantae</taxon>
        <taxon>Streptophyta</taxon>
        <taxon>Embryophyta</taxon>
        <taxon>Tracheophyta</taxon>
        <taxon>Spermatophyta</taxon>
        <taxon>Magnoliopsida</taxon>
        <taxon>eudicotyledons</taxon>
        <taxon>Gunneridae</taxon>
        <taxon>Pentapetalae</taxon>
        <taxon>rosids</taxon>
        <taxon>malvids</taxon>
        <taxon>Brassicales</taxon>
        <taxon>Brassicaceae</taxon>
        <taxon>Brassiceae</taxon>
        <taxon>Brassica</taxon>
    </lineage>
</organism>
<dbReference type="PaxDb" id="3708-A0A078K380"/>
<evidence type="ECO:0000313" key="2">
    <source>
        <dbReference type="EMBL" id="CDY34156.1"/>
    </source>
</evidence>